<keyword evidence="2" id="KW-1185">Reference proteome</keyword>
<name>A0A1I7XFR2_HETBA</name>
<dbReference type="InterPro" id="IPR019426">
    <property type="entry name" value="7TM_GPCR_serpentine_rcpt_Srv"/>
</dbReference>
<evidence type="ECO:0000313" key="3">
    <source>
        <dbReference type="WBParaSite" id="Hba_16319"/>
    </source>
</evidence>
<organism evidence="2 3">
    <name type="scientific">Heterorhabditis bacteriophora</name>
    <name type="common">Entomopathogenic nematode worm</name>
    <dbReference type="NCBI Taxonomy" id="37862"/>
    <lineage>
        <taxon>Eukaryota</taxon>
        <taxon>Metazoa</taxon>
        <taxon>Ecdysozoa</taxon>
        <taxon>Nematoda</taxon>
        <taxon>Chromadorea</taxon>
        <taxon>Rhabditida</taxon>
        <taxon>Rhabditina</taxon>
        <taxon>Rhabditomorpha</taxon>
        <taxon>Strongyloidea</taxon>
        <taxon>Heterorhabditidae</taxon>
        <taxon>Heterorhabditis</taxon>
    </lineage>
</organism>
<dbReference type="Proteomes" id="UP000095283">
    <property type="component" value="Unplaced"/>
</dbReference>
<accession>A0A1I7XFR2</accession>
<evidence type="ECO:0000313" key="2">
    <source>
        <dbReference type="Proteomes" id="UP000095283"/>
    </source>
</evidence>
<proteinExistence type="predicted"/>
<protein>
    <submittedName>
        <fullName evidence="3">7TM_GPCR_Srx domain-containing protein</fullName>
    </submittedName>
</protein>
<evidence type="ECO:0000256" key="1">
    <source>
        <dbReference type="SAM" id="Phobius"/>
    </source>
</evidence>
<reference evidence="3" key="1">
    <citation type="submission" date="2016-11" db="UniProtKB">
        <authorList>
            <consortium name="WormBaseParasite"/>
        </authorList>
    </citation>
    <scope>IDENTIFICATION</scope>
</reference>
<keyword evidence="1" id="KW-0812">Transmembrane</keyword>
<feature type="transmembrane region" description="Helical" evidence="1">
    <location>
        <begin position="34"/>
        <end position="54"/>
    </location>
</feature>
<dbReference type="AlphaFoldDB" id="A0A1I7XFR2"/>
<keyword evidence="1" id="KW-1133">Transmembrane helix</keyword>
<keyword evidence="1" id="KW-0472">Membrane</keyword>
<dbReference type="Pfam" id="PF10323">
    <property type="entry name" value="7TM_GPCR_Srv"/>
    <property type="match status" value="1"/>
</dbReference>
<dbReference type="WBParaSite" id="Hba_16319">
    <property type="protein sequence ID" value="Hba_16319"/>
    <property type="gene ID" value="Hba_16319"/>
</dbReference>
<sequence>MFFIDMYFDNSREMNVVIDKNILMMTETMYAMRSFLPLWVGLLTFINPWMILIVNKDVRGLVLFHHVATKATTIAYKNNSIIHTSKK</sequence>